<keyword evidence="3" id="KW-1185">Reference proteome</keyword>
<dbReference type="RefSeq" id="WP_106186764.1">
    <property type="nucleotide sequence ID" value="NZ_PVTF01000002.1"/>
</dbReference>
<reference evidence="2 3" key="1">
    <citation type="submission" date="2018-03" db="EMBL/GenBank/DDBJ databases">
        <title>Genomic Encyclopedia of Archaeal and Bacterial Type Strains, Phase II (KMG-II): from individual species to whole genera.</title>
        <authorList>
            <person name="Goeker M."/>
        </authorList>
    </citation>
    <scope>NUCLEOTIDE SEQUENCE [LARGE SCALE GENOMIC DNA]</scope>
    <source>
        <strain evidence="2 3">DSM 44720</strain>
    </source>
</reference>
<evidence type="ECO:0000313" key="3">
    <source>
        <dbReference type="Proteomes" id="UP000239494"/>
    </source>
</evidence>
<feature type="transmembrane region" description="Helical" evidence="1">
    <location>
        <begin position="12"/>
        <end position="31"/>
    </location>
</feature>
<proteinExistence type="predicted"/>
<evidence type="ECO:0000256" key="1">
    <source>
        <dbReference type="SAM" id="Phobius"/>
    </source>
</evidence>
<evidence type="ECO:0000313" key="2">
    <source>
        <dbReference type="EMBL" id="PRY45247.1"/>
    </source>
</evidence>
<sequence>MTSSRQALRIAAAVELVSLVLLLTNLFTVHWRGVSSLLGPTHGCAYLFVVVLAFRWDAATTRTRLLSLVPGVGGLLVLRQPAAAPPRGVRGG</sequence>
<organism evidence="2 3">
    <name type="scientific">Umezawaea tangerina</name>
    <dbReference type="NCBI Taxonomy" id="84725"/>
    <lineage>
        <taxon>Bacteria</taxon>
        <taxon>Bacillati</taxon>
        <taxon>Actinomycetota</taxon>
        <taxon>Actinomycetes</taxon>
        <taxon>Pseudonocardiales</taxon>
        <taxon>Pseudonocardiaceae</taxon>
        <taxon>Umezawaea</taxon>
    </lineage>
</organism>
<protein>
    <submittedName>
        <fullName evidence="2">Uncharacterized protein</fullName>
    </submittedName>
</protein>
<dbReference type="OrthoDB" id="3830534at2"/>
<keyword evidence="1" id="KW-0472">Membrane</keyword>
<keyword evidence="1" id="KW-0812">Transmembrane</keyword>
<dbReference type="AlphaFoldDB" id="A0A2T0THR8"/>
<dbReference type="Proteomes" id="UP000239494">
    <property type="component" value="Unassembled WGS sequence"/>
</dbReference>
<dbReference type="EMBL" id="PVTF01000002">
    <property type="protein sequence ID" value="PRY45247.1"/>
    <property type="molecule type" value="Genomic_DNA"/>
</dbReference>
<keyword evidence="1" id="KW-1133">Transmembrane helix</keyword>
<accession>A0A2T0THR8</accession>
<feature type="transmembrane region" description="Helical" evidence="1">
    <location>
        <begin position="37"/>
        <end position="56"/>
    </location>
</feature>
<name>A0A2T0THR8_9PSEU</name>
<comment type="caution">
    <text evidence="2">The sequence shown here is derived from an EMBL/GenBank/DDBJ whole genome shotgun (WGS) entry which is preliminary data.</text>
</comment>
<gene>
    <name evidence="2" type="ORF">CLV43_102812</name>
</gene>